<protein>
    <recommendedName>
        <fullName evidence="4">Seminal fluid protein</fullName>
    </recommendedName>
</protein>
<dbReference type="OrthoDB" id="7862735at2759"/>
<organism evidence="2 3">
    <name type="scientific">Drosophila gunungcola</name>
    <name type="common">fruit fly</name>
    <dbReference type="NCBI Taxonomy" id="103775"/>
    <lineage>
        <taxon>Eukaryota</taxon>
        <taxon>Metazoa</taxon>
        <taxon>Ecdysozoa</taxon>
        <taxon>Arthropoda</taxon>
        <taxon>Hexapoda</taxon>
        <taxon>Insecta</taxon>
        <taxon>Pterygota</taxon>
        <taxon>Neoptera</taxon>
        <taxon>Endopterygota</taxon>
        <taxon>Diptera</taxon>
        <taxon>Brachycera</taxon>
        <taxon>Muscomorpha</taxon>
        <taxon>Ephydroidea</taxon>
        <taxon>Drosophilidae</taxon>
        <taxon>Drosophila</taxon>
        <taxon>Sophophora</taxon>
    </lineage>
</organism>
<dbReference type="Proteomes" id="UP001059596">
    <property type="component" value="Unassembled WGS sequence"/>
</dbReference>
<reference evidence="2" key="1">
    <citation type="journal article" date="2023" name="Genome Biol. Evol.">
        <title>Long-read-based Genome Assembly of Drosophila gunungcola Reveals Fewer Chemosensory Genes in Flower-breeding Species.</title>
        <authorList>
            <person name="Negi A."/>
            <person name="Liao B.Y."/>
            <person name="Yeh S.D."/>
        </authorList>
    </citation>
    <scope>NUCLEOTIDE SEQUENCE</scope>
    <source>
        <strain evidence="2">Sukarami</strain>
    </source>
</reference>
<gene>
    <name evidence="2" type="ORF">M5D96_004418</name>
</gene>
<keyword evidence="3" id="KW-1185">Reference proteome</keyword>
<feature type="chain" id="PRO_5040171551" description="Seminal fluid protein" evidence="1">
    <location>
        <begin position="18"/>
        <end position="157"/>
    </location>
</feature>
<comment type="caution">
    <text evidence="2">The sequence shown here is derived from an EMBL/GenBank/DDBJ whole genome shotgun (WGS) entry which is preliminary data.</text>
</comment>
<dbReference type="EMBL" id="JAMKOV010000002">
    <property type="protein sequence ID" value="KAI8043092.1"/>
    <property type="molecule type" value="Genomic_DNA"/>
</dbReference>
<evidence type="ECO:0008006" key="4">
    <source>
        <dbReference type="Google" id="ProtNLM"/>
    </source>
</evidence>
<evidence type="ECO:0000256" key="1">
    <source>
        <dbReference type="SAM" id="SignalP"/>
    </source>
</evidence>
<sequence>MKIIAIFLLANIGCILGRTIEQLNANATKQLESIVEKYKYLATENAELSQWIKKLFKASKGNAMLDKMKLHAQFLLYDERRKYEEGRIKSRVNAIDDLIKDTKISQKCLKYYRRQKKSLQMAYKFSNKTKLSNILKNSKTCDEKDESNEENDEYSYY</sequence>
<evidence type="ECO:0000313" key="3">
    <source>
        <dbReference type="Proteomes" id="UP001059596"/>
    </source>
</evidence>
<proteinExistence type="predicted"/>
<dbReference type="AlphaFoldDB" id="A0A9P9YU27"/>
<keyword evidence="1" id="KW-0732">Signal</keyword>
<name>A0A9P9YU27_9MUSC</name>
<accession>A0A9P9YU27</accession>
<feature type="signal peptide" evidence="1">
    <location>
        <begin position="1"/>
        <end position="17"/>
    </location>
</feature>
<evidence type="ECO:0000313" key="2">
    <source>
        <dbReference type="EMBL" id="KAI8043092.1"/>
    </source>
</evidence>